<feature type="compositionally biased region" description="Low complexity" evidence="2">
    <location>
        <begin position="266"/>
        <end position="277"/>
    </location>
</feature>
<feature type="non-terminal residue" evidence="4">
    <location>
        <position position="344"/>
    </location>
</feature>
<evidence type="ECO:0000313" key="5">
    <source>
        <dbReference type="Proteomes" id="UP001497623"/>
    </source>
</evidence>
<proteinExistence type="inferred from homology"/>
<dbReference type="AlphaFoldDB" id="A0AAV2S1U5"/>
<dbReference type="SMART" id="SM00385">
    <property type="entry name" value="CYCLIN"/>
    <property type="match status" value="1"/>
</dbReference>
<feature type="region of interest" description="Disordered" evidence="2">
    <location>
        <begin position="258"/>
        <end position="277"/>
    </location>
</feature>
<dbReference type="Gene3D" id="1.10.472.10">
    <property type="entry name" value="Cyclin-like"/>
    <property type="match status" value="2"/>
</dbReference>
<dbReference type="PANTHER" id="PTHR10177">
    <property type="entry name" value="CYCLINS"/>
    <property type="match status" value="1"/>
</dbReference>
<name>A0AAV2S1U5_MEGNR</name>
<keyword evidence="5" id="KW-1185">Reference proteome</keyword>
<organism evidence="4 5">
    <name type="scientific">Meganyctiphanes norvegica</name>
    <name type="common">Northern krill</name>
    <name type="synonym">Thysanopoda norvegica</name>
    <dbReference type="NCBI Taxonomy" id="48144"/>
    <lineage>
        <taxon>Eukaryota</taxon>
        <taxon>Metazoa</taxon>
        <taxon>Ecdysozoa</taxon>
        <taxon>Arthropoda</taxon>
        <taxon>Crustacea</taxon>
        <taxon>Multicrustacea</taxon>
        <taxon>Malacostraca</taxon>
        <taxon>Eumalacostraca</taxon>
        <taxon>Eucarida</taxon>
        <taxon>Euphausiacea</taxon>
        <taxon>Euphausiidae</taxon>
        <taxon>Meganyctiphanes</taxon>
    </lineage>
</organism>
<evidence type="ECO:0000256" key="1">
    <source>
        <dbReference type="RuleBase" id="RU000383"/>
    </source>
</evidence>
<evidence type="ECO:0000256" key="2">
    <source>
        <dbReference type="SAM" id="MobiDB-lite"/>
    </source>
</evidence>
<protein>
    <recommendedName>
        <fullName evidence="3">Cyclin-like domain-containing protein</fullName>
    </recommendedName>
</protein>
<dbReference type="Proteomes" id="UP001497623">
    <property type="component" value="Unassembled WGS sequence"/>
</dbReference>
<dbReference type="InterPro" id="IPR039361">
    <property type="entry name" value="Cyclin"/>
</dbReference>
<dbReference type="InterPro" id="IPR036915">
    <property type="entry name" value="Cyclin-like_sf"/>
</dbReference>
<feature type="domain" description="Cyclin-like" evidence="3">
    <location>
        <begin position="71"/>
        <end position="155"/>
    </location>
</feature>
<evidence type="ECO:0000313" key="4">
    <source>
        <dbReference type="EMBL" id="CAL4151482.1"/>
    </source>
</evidence>
<feature type="region of interest" description="Disordered" evidence="2">
    <location>
        <begin position="282"/>
        <end position="319"/>
    </location>
</feature>
<sequence length="344" mass="38771">MEVSSELLCCENASMDLDLTVKTYIDPVVLKDDRVLENLLKTEEQYMPSSASFFSCLQTDVKPEMREVVAHWMLQVCQEEERDEEVFTLAMNMMDRFMSLVKVGKTQLQLLGAVCLFLASKMKENPPFKPEKLAYYTHNSVTLEEIREWELLVLARLKWDLSAITPHAFLDQILERLHLNLPEHVIQMVKDHATFFIKVCTTDTATASTSASSSVAATSAVATKQQHQLQRHHQFNSSSVSSNTSCNIISCSSSNISSSHSRHSSMHSSQCSNLSRTSCNTSNNSNSGSYSSTNISSSHSRHSTAASQHGLRQQQQQQRVVPRYIYKSYMTAAHNCCRRLSRTV</sequence>
<gene>
    <name evidence="4" type="ORF">MNOR_LOCUS30791</name>
</gene>
<comment type="similarity">
    <text evidence="1">Belongs to the cyclin family.</text>
</comment>
<dbReference type="FunFam" id="1.10.472.10:FF:000003">
    <property type="entry name" value="G1/S-specific cyclin-D2"/>
    <property type="match status" value="1"/>
</dbReference>
<dbReference type="InterPro" id="IPR006671">
    <property type="entry name" value="Cyclin_N"/>
</dbReference>
<dbReference type="SUPFAM" id="SSF47954">
    <property type="entry name" value="Cyclin-like"/>
    <property type="match status" value="1"/>
</dbReference>
<dbReference type="Pfam" id="PF00134">
    <property type="entry name" value="Cyclin_N"/>
    <property type="match status" value="1"/>
</dbReference>
<keyword evidence="1" id="KW-0195">Cyclin</keyword>
<dbReference type="InterPro" id="IPR013763">
    <property type="entry name" value="Cyclin-like_dom"/>
</dbReference>
<dbReference type="EMBL" id="CAXKWB010038357">
    <property type="protein sequence ID" value="CAL4151482.1"/>
    <property type="molecule type" value="Genomic_DNA"/>
</dbReference>
<accession>A0AAV2S1U5</accession>
<reference evidence="4 5" key="1">
    <citation type="submission" date="2024-05" db="EMBL/GenBank/DDBJ databases">
        <authorList>
            <person name="Wallberg A."/>
        </authorList>
    </citation>
    <scope>NUCLEOTIDE SEQUENCE [LARGE SCALE GENOMIC DNA]</scope>
</reference>
<feature type="compositionally biased region" description="Low complexity" evidence="2">
    <location>
        <begin position="282"/>
        <end position="318"/>
    </location>
</feature>
<evidence type="ECO:0000259" key="3">
    <source>
        <dbReference type="SMART" id="SM00385"/>
    </source>
</evidence>
<comment type="caution">
    <text evidence="4">The sequence shown here is derived from an EMBL/GenBank/DDBJ whole genome shotgun (WGS) entry which is preliminary data.</text>
</comment>